<dbReference type="InterPro" id="IPR029021">
    <property type="entry name" value="Prot-tyrosine_phosphatase-like"/>
</dbReference>
<dbReference type="InterPro" id="IPR000387">
    <property type="entry name" value="Tyr_Pase_dom"/>
</dbReference>
<dbReference type="Pfam" id="PF10409">
    <property type="entry name" value="PTEN_C2"/>
    <property type="match status" value="1"/>
</dbReference>
<reference evidence="5 6" key="1">
    <citation type="submission" date="2024-03" db="EMBL/GenBank/DDBJ databases">
        <title>The Acrasis kona genome and developmental transcriptomes reveal deep origins of eukaryotic multicellular pathways.</title>
        <authorList>
            <person name="Sheikh S."/>
            <person name="Fu C.-J."/>
            <person name="Brown M.W."/>
            <person name="Baldauf S.L."/>
        </authorList>
    </citation>
    <scope>NUCLEOTIDE SEQUENCE [LARGE SCALE GENOMIC DNA]</scope>
    <source>
        <strain evidence="5 6">ATCC MYA-3509</strain>
    </source>
</reference>
<evidence type="ECO:0000313" key="5">
    <source>
        <dbReference type="EMBL" id="KAL0484392.1"/>
    </source>
</evidence>
<accession>A0AAW2Z568</accession>
<evidence type="ECO:0000259" key="2">
    <source>
        <dbReference type="PROSITE" id="PS50056"/>
    </source>
</evidence>
<protein>
    <submittedName>
        <fullName evidence="5">Phosphatidylinositol-3,4,5-trisphosphate 3-phosphatase</fullName>
    </submittedName>
</protein>
<keyword evidence="1" id="KW-0378">Hydrolase</keyword>
<dbReference type="InterPro" id="IPR014020">
    <property type="entry name" value="Tensin_C2-dom"/>
</dbReference>
<dbReference type="PROSITE" id="PS00383">
    <property type="entry name" value="TYR_PHOSPHATASE_1"/>
    <property type="match status" value="1"/>
</dbReference>
<feature type="domain" description="Phosphatase tensin-type" evidence="3">
    <location>
        <begin position="17"/>
        <end position="187"/>
    </location>
</feature>
<dbReference type="InterPro" id="IPR051281">
    <property type="entry name" value="Dual-spec_lipid-protein_phosph"/>
</dbReference>
<dbReference type="SUPFAM" id="SSF49562">
    <property type="entry name" value="C2 domain (Calcium/lipid-binding domain, CaLB)"/>
    <property type="match status" value="1"/>
</dbReference>
<dbReference type="CDD" id="cd14497">
    <property type="entry name" value="PTP_PTEN-like"/>
    <property type="match status" value="1"/>
</dbReference>
<dbReference type="PROSITE" id="PS51181">
    <property type="entry name" value="PPASE_TENSIN"/>
    <property type="match status" value="1"/>
</dbReference>
<gene>
    <name evidence="5" type="ORF">AKO1_005049</name>
</gene>
<dbReference type="Gene3D" id="2.60.40.1110">
    <property type="match status" value="1"/>
</dbReference>
<feature type="domain" description="C2 tensin-type" evidence="4">
    <location>
        <begin position="191"/>
        <end position="328"/>
    </location>
</feature>
<keyword evidence="6" id="KW-1185">Reference proteome</keyword>
<dbReference type="SMART" id="SM01326">
    <property type="entry name" value="PTEN_C2"/>
    <property type="match status" value="1"/>
</dbReference>
<dbReference type="SUPFAM" id="SSF52799">
    <property type="entry name" value="(Phosphotyrosine protein) phosphatases II"/>
    <property type="match status" value="1"/>
</dbReference>
<proteinExistence type="predicted"/>
<dbReference type="Gene3D" id="3.90.190.10">
    <property type="entry name" value="Protein tyrosine phosphatase superfamily"/>
    <property type="match status" value="1"/>
</dbReference>
<evidence type="ECO:0000259" key="4">
    <source>
        <dbReference type="PROSITE" id="PS51182"/>
    </source>
</evidence>
<comment type="caution">
    <text evidence="5">The sequence shown here is derived from an EMBL/GenBank/DDBJ whole genome shotgun (WGS) entry which is preliminary data.</text>
</comment>
<name>A0AAW2Z568_9EUKA</name>
<dbReference type="Proteomes" id="UP001431209">
    <property type="component" value="Unassembled WGS sequence"/>
</dbReference>
<dbReference type="InterPro" id="IPR035892">
    <property type="entry name" value="C2_domain_sf"/>
</dbReference>
<organism evidence="5 6">
    <name type="scientific">Acrasis kona</name>
    <dbReference type="NCBI Taxonomy" id="1008807"/>
    <lineage>
        <taxon>Eukaryota</taxon>
        <taxon>Discoba</taxon>
        <taxon>Heterolobosea</taxon>
        <taxon>Tetramitia</taxon>
        <taxon>Eutetramitia</taxon>
        <taxon>Acrasidae</taxon>
        <taxon>Acrasis</taxon>
    </lineage>
</organism>
<sequence>MSLLTNFIRTLVSGDKVRYQSNGYNLDLTYITDRIIAMAFPGENFEGLYRNHVDSVSNMLKLAHGDKYRIYNLSERPYNYEKFKGQVVEFGFPDHHNPPLEYLFEICKNMDEWMNQDKDNVAIVHCLAGRGRTGTVIACYMTYNGLFDNGSEALDFFALKRSSSDRGVQQPSQRRYVQYFSEILHGRIPSDKALLLKTITMYTIPDFNSGGCTPVFEFYTAPTQKEPKKLIFTTFDGYSTPKSYSSTDGKMTLDVNFILQGDIYIRCYHYQGPRTKSKFMFRVSIHTGFVPHGKRESVLRLTKMEIDDAIKSSKFDRDFFMDFTWQRVSSESSISHAFKLEQTSLDFKQRLKS</sequence>
<dbReference type="InterPro" id="IPR016130">
    <property type="entry name" value="Tyr_Pase_AS"/>
</dbReference>
<dbReference type="Pfam" id="PF22785">
    <property type="entry name" value="Tc-R-P"/>
    <property type="match status" value="1"/>
</dbReference>
<dbReference type="PROSITE" id="PS51182">
    <property type="entry name" value="C2_TENSIN"/>
    <property type="match status" value="1"/>
</dbReference>
<dbReference type="PROSITE" id="PS50056">
    <property type="entry name" value="TYR_PHOSPHATASE_2"/>
    <property type="match status" value="1"/>
</dbReference>
<dbReference type="GO" id="GO:0016314">
    <property type="term" value="F:phosphatidylinositol-3,4,5-trisphosphate 3-phosphatase activity"/>
    <property type="evidence" value="ECO:0007669"/>
    <property type="project" value="TreeGrafter"/>
</dbReference>
<evidence type="ECO:0000259" key="3">
    <source>
        <dbReference type="PROSITE" id="PS51181"/>
    </source>
</evidence>
<evidence type="ECO:0000256" key="1">
    <source>
        <dbReference type="ARBA" id="ARBA00022801"/>
    </source>
</evidence>
<dbReference type="GO" id="GO:0005829">
    <property type="term" value="C:cytosol"/>
    <property type="evidence" value="ECO:0007669"/>
    <property type="project" value="TreeGrafter"/>
</dbReference>
<dbReference type="PANTHER" id="PTHR12305">
    <property type="entry name" value="PHOSPHATASE WITH HOMOLOGY TO TENSIN"/>
    <property type="match status" value="1"/>
</dbReference>
<dbReference type="AlphaFoldDB" id="A0AAW2Z568"/>
<dbReference type="PANTHER" id="PTHR12305:SF94">
    <property type="entry name" value="PHOSPHATIDYLINOSITOL-3,4,5-TRISPHOSPHATE 3-PHOSPHATASE"/>
    <property type="match status" value="1"/>
</dbReference>
<dbReference type="EMBL" id="JAOPGA020001037">
    <property type="protein sequence ID" value="KAL0484392.1"/>
    <property type="molecule type" value="Genomic_DNA"/>
</dbReference>
<dbReference type="InterPro" id="IPR029023">
    <property type="entry name" value="Tensin_phosphatase"/>
</dbReference>
<evidence type="ECO:0000313" key="6">
    <source>
        <dbReference type="Proteomes" id="UP001431209"/>
    </source>
</evidence>
<feature type="domain" description="Tyrosine specific protein phosphatases" evidence="2">
    <location>
        <begin position="101"/>
        <end position="175"/>
    </location>
</feature>